<feature type="domain" description="YARHG" evidence="1">
    <location>
        <begin position="336"/>
        <end position="423"/>
    </location>
</feature>
<dbReference type="InterPro" id="IPR025582">
    <property type="entry name" value="YARHG_dom"/>
</dbReference>
<gene>
    <name evidence="2" type="ordered locus">Spith_2044</name>
</gene>
<evidence type="ECO:0000313" key="2">
    <source>
        <dbReference type="EMBL" id="AEJ62301.1"/>
    </source>
</evidence>
<evidence type="ECO:0000313" key="3">
    <source>
        <dbReference type="Proteomes" id="UP000007254"/>
    </source>
</evidence>
<dbReference type="OrthoDB" id="361748at2"/>
<evidence type="ECO:0000259" key="1">
    <source>
        <dbReference type="SMART" id="SM01324"/>
    </source>
</evidence>
<dbReference type="KEGG" id="stq:Spith_2044"/>
<dbReference type="HOGENOM" id="CLU_690661_0_0_12"/>
<name>G0GEG4_WINT7</name>
<dbReference type="EMBL" id="CP002903">
    <property type="protein sequence ID" value="AEJ62301.1"/>
    <property type="molecule type" value="Genomic_DNA"/>
</dbReference>
<dbReference type="Proteomes" id="UP000007254">
    <property type="component" value="Chromosome"/>
</dbReference>
<organism evidence="2 3">
    <name type="scientific">Winmispira thermophila (strain ATCC 700085 / DSM 6578 / Z-1203)</name>
    <name type="common">Spirochaeta thermophila</name>
    <dbReference type="NCBI Taxonomy" id="869211"/>
    <lineage>
        <taxon>Bacteria</taxon>
        <taxon>Pseudomonadati</taxon>
        <taxon>Spirochaetota</taxon>
        <taxon>Spirochaetia</taxon>
        <taxon>Winmispirales</taxon>
        <taxon>Winmispiraceae</taxon>
        <taxon>Winmispira</taxon>
    </lineage>
</organism>
<sequence length="429" mass="49564">MRKLLLPAVMLLSLAVGYTQEVRVELVGRFEEITVKGMEPAMESPSGFWVDEKRQRIIIDDEIDLKRFEIEWGGGKTHIFQRELKKRGWWMGGDVYPIGGYTFGVNRGSVQVLDAHYNVIVYFSSSVGEAFHGLLPVGPVFFLKGKDRFYCVFPWENGSAGSVDTDGRIYMGKEVIELLRELDPEKYEASVRRAEELGLKEAFEEGRALVWGRTYYDTPSRLHEYWGEWLFRSEADPIYADEQGNLSQLYLNFEEDAGSEFGVVGPDGEYLVREEHVAKVSEILGREYRAEGVMRPPYPGCGVYVGFGGNVYFYVAGYEYTEVFRIRRTWGEPSIYALAVNGYTDDWYGEYVDGVIEKMSDEELRLLRNCVFALYGYVFKDEGLREYFNKQVWYEPDPGVDPGRLELPPERRCLVERVLQEERKRGLRK</sequence>
<proteinExistence type="predicted"/>
<dbReference type="Pfam" id="PF13308">
    <property type="entry name" value="YARHG"/>
    <property type="match status" value="1"/>
</dbReference>
<keyword evidence="3" id="KW-1185">Reference proteome</keyword>
<dbReference type="SMART" id="SM01324">
    <property type="entry name" value="YARHG"/>
    <property type="match status" value="1"/>
</dbReference>
<dbReference type="STRING" id="869211.Spith_2044"/>
<dbReference type="Gene3D" id="1.20.58.1690">
    <property type="match status" value="1"/>
</dbReference>
<dbReference type="AlphaFoldDB" id="G0GEG4"/>
<dbReference type="InterPro" id="IPR038434">
    <property type="entry name" value="YARHG_sf"/>
</dbReference>
<dbReference type="RefSeq" id="WP_014625619.1">
    <property type="nucleotide sequence ID" value="NC_017583.1"/>
</dbReference>
<protein>
    <recommendedName>
        <fullName evidence="1">YARHG domain-containing protein</fullName>
    </recommendedName>
</protein>
<reference evidence="2 3" key="1">
    <citation type="submission" date="2011-06" db="EMBL/GenBank/DDBJ databases">
        <title>The complete genome of Spirochaeta thermophila DSM 6578.</title>
        <authorList>
            <consortium name="US DOE Joint Genome Institute (JGI-PGF)"/>
            <person name="Lucas S."/>
            <person name="Lapidus A."/>
            <person name="Bruce D."/>
            <person name="Goodwin L."/>
            <person name="Pitluck S."/>
            <person name="Peters L."/>
            <person name="Kyrpides N."/>
            <person name="Mavromatis K."/>
            <person name="Ivanova N."/>
            <person name="Mikailova N."/>
            <person name="Pagani I."/>
            <person name="Chertkov O."/>
            <person name="Detter J.C."/>
            <person name="Tapia R."/>
            <person name="Han C."/>
            <person name="Land M."/>
            <person name="Hauser L."/>
            <person name="Markowitz V."/>
            <person name="Cheng J.-F."/>
            <person name="Hugenholtz P."/>
            <person name="Woyke T."/>
            <person name="Wu D."/>
            <person name="Spring S."/>
            <person name="Merkhoffer B."/>
            <person name="Schneider S."/>
            <person name="Klenk H.-P."/>
            <person name="Eisen J.A."/>
        </authorList>
    </citation>
    <scope>NUCLEOTIDE SEQUENCE [LARGE SCALE GENOMIC DNA]</scope>
    <source>
        <strain evidence="3">ATCC 700085 / DSM 6578 / Z-1203</strain>
    </source>
</reference>
<accession>G0GEG4</accession>